<dbReference type="CDD" id="cd00167">
    <property type="entry name" value="SANT"/>
    <property type="match status" value="1"/>
</dbReference>
<sequence length="205" mass="23416">MKPEGDPNVTISWELHIQCSIKLHMMNSQVPPVSQASFLRVKFISIIFGIKMFTTSVHSVKTEIVLLVSHGYDLVLCARCYVPGNYQVGVTASEFRRVEISEPVKAGWTEKETLQLLEAVMHYRDDWKRVAEQVGGRTDTSIIHHSMILATQLWLREATLTLTTELPSMRYSKDFENLESTYERFGKANFLKNSFVIERQALFGG</sequence>
<dbReference type="InterPro" id="IPR017884">
    <property type="entry name" value="SANT_dom"/>
</dbReference>
<dbReference type="InterPro" id="IPR017930">
    <property type="entry name" value="Myb_dom"/>
</dbReference>
<comment type="subcellular location">
    <subcellularLocation>
        <location evidence="1">Nucleus</location>
    </subcellularLocation>
</comment>
<organism evidence="6 7">
    <name type="scientific">Spinacia oleracea</name>
    <name type="common">Spinach</name>
    <dbReference type="NCBI Taxonomy" id="3562"/>
    <lineage>
        <taxon>Eukaryota</taxon>
        <taxon>Viridiplantae</taxon>
        <taxon>Streptophyta</taxon>
        <taxon>Embryophyta</taxon>
        <taxon>Tracheophyta</taxon>
        <taxon>Spermatophyta</taxon>
        <taxon>Magnoliopsida</taxon>
        <taxon>eudicotyledons</taxon>
        <taxon>Gunneridae</taxon>
        <taxon>Pentapetalae</taxon>
        <taxon>Caryophyllales</taxon>
        <taxon>Chenopodiaceae</taxon>
        <taxon>Chenopodioideae</taxon>
        <taxon>Anserineae</taxon>
        <taxon>Spinacia</taxon>
    </lineage>
</organism>
<dbReference type="SMART" id="SM00717">
    <property type="entry name" value="SANT"/>
    <property type="match status" value="1"/>
</dbReference>
<feature type="domain" description="HTH myb-type" evidence="5">
    <location>
        <begin position="108"/>
        <end position="142"/>
    </location>
</feature>
<name>A0A9R0J0C6_SPIOL</name>
<reference evidence="6" key="1">
    <citation type="journal article" date="2021" name="Nat. Commun.">
        <title>Genomic analyses provide insights into spinach domestication and the genetic basis of agronomic traits.</title>
        <authorList>
            <person name="Cai X."/>
            <person name="Sun X."/>
            <person name="Xu C."/>
            <person name="Sun H."/>
            <person name="Wang X."/>
            <person name="Ge C."/>
            <person name="Zhang Z."/>
            <person name="Wang Q."/>
            <person name="Fei Z."/>
            <person name="Jiao C."/>
            <person name="Wang Q."/>
        </authorList>
    </citation>
    <scope>NUCLEOTIDE SEQUENCE [LARGE SCALE GENOMIC DNA]</scope>
    <source>
        <strain evidence="6">cv. Varoflay</strain>
    </source>
</reference>
<dbReference type="AlphaFoldDB" id="A0A9R0J0C6"/>
<proteinExistence type="predicted"/>
<feature type="domain" description="SANT" evidence="4">
    <location>
        <begin position="103"/>
        <end position="154"/>
    </location>
</feature>
<feature type="domain" description="Myb-like" evidence="3">
    <location>
        <begin position="105"/>
        <end position="141"/>
    </location>
</feature>
<evidence type="ECO:0000259" key="4">
    <source>
        <dbReference type="PROSITE" id="PS51293"/>
    </source>
</evidence>
<dbReference type="InterPro" id="IPR001005">
    <property type="entry name" value="SANT/Myb"/>
</dbReference>
<dbReference type="GeneID" id="110797862"/>
<reference evidence="7" key="2">
    <citation type="submission" date="2025-08" db="UniProtKB">
        <authorList>
            <consortium name="RefSeq"/>
        </authorList>
    </citation>
    <scope>IDENTIFICATION</scope>
    <source>
        <tissue evidence="7">Leaf</tissue>
    </source>
</reference>
<dbReference type="PROSITE" id="PS50090">
    <property type="entry name" value="MYB_LIKE"/>
    <property type="match status" value="1"/>
</dbReference>
<evidence type="ECO:0000256" key="1">
    <source>
        <dbReference type="ARBA" id="ARBA00004123"/>
    </source>
</evidence>
<dbReference type="RefSeq" id="XP_021858676.1">
    <property type="nucleotide sequence ID" value="XM_022002984.2"/>
</dbReference>
<evidence type="ECO:0000313" key="7">
    <source>
        <dbReference type="RefSeq" id="XP_021858676.1"/>
    </source>
</evidence>
<dbReference type="Pfam" id="PF00249">
    <property type="entry name" value="Myb_DNA-binding"/>
    <property type="match status" value="1"/>
</dbReference>
<dbReference type="GO" id="GO:0005634">
    <property type="term" value="C:nucleus"/>
    <property type="evidence" value="ECO:0007669"/>
    <property type="project" value="UniProtKB-SubCell"/>
</dbReference>
<gene>
    <name evidence="7" type="primary">LOC110797862</name>
</gene>
<evidence type="ECO:0000256" key="2">
    <source>
        <dbReference type="ARBA" id="ARBA00023242"/>
    </source>
</evidence>
<accession>A0A9R0J0C6</accession>
<keyword evidence="6" id="KW-1185">Reference proteome</keyword>
<dbReference type="SUPFAM" id="SSF46689">
    <property type="entry name" value="Homeodomain-like"/>
    <property type="match status" value="1"/>
</dbReference>
<dbReference type="Proteomes" id="UP000813463">
    <property type="component" value="Chromosome 3"/>
</dbReference>
<keyword evidence="2" id="KW-0539">Nucleus</keyword>
<dbReference type="PROSITE" id="PS51294">
    <property type="entry name" value="HTH_MYB"/>
    <property type="match status" value="1"/>
</dbReference>
<protein>
    <submittedName>
        <fullName evidence="7">SWI/SNF complex subunit SWI3C homolog isoform X1</fullName>
    </submittedName>
</protein>
<evidence type="ECO:0000313" key="6">
    <source>
        <dbReference type="Proteomes" id="UP000813463"/>
    </source>
</evidence>
<dbReference type="KEGG" id="soe:110797862"/>
<dbReference type="InterPro" id="IPR009057">
    <property type="entry name" value="Homeodomain-like_sf"/>
</dbReference>
<evidence type="ECO:0000259" key="3">
    <source>
        <dbReference type="PROSITE" id="PS50090"/>
    </source>
</evidence>
<evidence type="ECO:0000259" key="5">
    <source>
        <dbReference type="PROSITE" id="PS51294"/>
    </source>
</evidence>
<dbReference type="PROSITE" id="PS51293">
    <property type="entry name" value="SANT"/>
    <property type="match status" value="1"/>
</dbReference>
<dbReference type="OrthoDB" id="118550at2759"/>
<dbReference type="Gene3D" id="1.10.10.60">
    <property type="entry name" value="Homeodomain-like"/>
    <property type="match status" value="1"/>
</dbReference>